<evidence type="ECO:0000313" key="1">
    <source>
        <dbReference type="EMBL" id="KKM90753.1"/>
    </source>
</evidence>
<name>A0A0F9LBH5_9ZZZZ</name>
<dbReference type="AlphaFoldDB" id="A0A0F9LBH5"/>
<protein>
    <submittedName>
        <fullName evidence="1">Uncharacterized protein</fullName>
    </submittedName>
</protein>
<organism evidence="1">
    <name type="scientific">marine sediment metagenome</name>
    <dbReference type="NCBI Taxonomy" id="412755"/>
    <lineage>
        <taxon>unclassified sequences</taxon>
        <taxon>metagenomes</taxon>
        <taxon>ecological metagenomes</taxon>
    </lineage>
</organism>
<proteinExistence type="predicted"/>
<reference evidence="1" key="1">
    <citation type="journal article" date="2015" name="Nature">
        <title>Complex archaea that bridge the gap between prokaryotes and eukaryotes.</title>
        <authorList>
            <person name="Spang A."/>
            <person name="Saw J.H."/>
            <person name="Jorgensen S.L."/>
            <person name="Zaremba-Niedzwiedzka K."/>
            <person name="Martijn J."/>
            <person name="Lind A.E."/>
            <person name="van Eijk R."/>
            <person name="Schleper C."/>
            <person name="Guy L."/>
            <person name="Ettema T.J."/>
        </authorList>
    </citation>
    <scope>NUCLEOTIDE SEQUENCE</scope>
</reference>
<gene>
    <name evidence="1" type="ORF">LCGC14_1235420</name>
</gene>
<sequence>MIEVRQKIEIYEVDGEKVGLKVDEPRLQVNSHSSRKNWVVLVLGGVDIAVLGSDLRTAITNATSTE</sequence>
<accession>A0A0F9LBH5</accession>
<comment type="caution">
    <text evidence="1">The sequence shown here is derived from an EMBL/GenBank/DDBJ whole genome shotgun (WGS) entry which is preliminary data.</text>
</comment>
<dbReference type="EMBL" id="LAZR01006630">
    <property type="protein sequence ID" value="KKM90753.1"/>
    <property type="molecule type" value="Genomic_DNA"/>
</dbReference>